<dbReference type="Gene3D" id="1.25.10.10">
    <property type="entry name" value="Leucine-rich Repeat Variant"/>
    <property type="match status" value="1"/>
</dbReference>
<dbReference type="InterPro" id="IPR031780">
    <property type="entry name" value="FAM65_N"/>
</dbReference>
<reference evidence="4 5" key="1">
    <citation type="submission" date="2020-06" db="EMBL/GenBank/DDBJ databases">
        <authorList>
            <person name="Li R."/>
            <person name="Bekaert M."/>
        </authorList>
    </citation>
    <scope>NUCLEOTIDE SEQUENCE [LARGE SCALE GENOMIC DNA]</scope>
    <source>
        <strain evidence="5">wild</strain>
    </source>
</reference>
<proteinExistence type="inferred from homology"/>
<sequence>MQRLRDESRLTDLHHSPSMKQNHFRIFKGVKRSVTFNLGQNLPVSAPRRGRGIGVTRHSSFLGGGFGRKDPLFMTRKDPSQIYHNVPLENLNVPHRVSSQPVVDPNHHQIFVTRSHSFAGMASRSSQLMESPLGTPVLGATYRSKTQHKIPHSPRPRSGGNYRKSPKVPKIPRPNWTTLMFASVKKGIREFIEATKDDIDQLCARGVEQATSTAQGKLLETDKQIKAAERYLKRLEFHLSKIEELHDCYMVQQQLREGTRNLQKAYTTSPTSQKDTLSNVKYGMLECIQTMCAIEAQLEAMMGTFHCRIKGMAGFARLCPGDVFDITLRHGSQKWRSRGRVEKTGNQRWENPENTFKAVIGDGLHIKGVEVRSFKSVILGQKTCETKDLFSCNPQLMTVSINTNGSLKLSCNNHMEVSIEVRVNSINTNGSLKLSVIITWNPLEGVEESMSYFDVPSRPQTTPRKRPVSVLALNGELSGSYSSLSSDDSRRHSTPPNLTTTKDDNFILHTSGNHSSFSSPYRTVHSDNSFNLQRDSGFSSANSPLGMKCHVPPVPVMEIPEITSNNNIDIVKPMAAPSISPLVTSSPASSLLSSWYSHLHFPVALGHTVTLSKDEPTNVEDALHSLMTTLEDYHGQYRELEKLEDVVVMLEQILRKHSRCSSRSSSISISIESALGAFDFLNTEEENGDPENHHDASVFDHVMSSPDSTAKTADSGIESLAKRLSEDTQLGSSLGSSPLPPTTENDQVDHALVYHLVYCERLLESLGVYGPLKCREIYALDRLQNQADIIDSLIKISENGSDIDLLSVMSSLTEDKSLREFWARCTDQNLLYIQPEKLVTCLDQKYGAQLRSKYERDPKRVIRHLVMRLLDVPNYDPETIKPTCIVTLHQFMTYFKEEGGLQHVDAVASEINMIEKLCCEDSDTVIKTILQLKDGLPQPQCIKILGVLLMGSDTEIADYIGMYHGLPQPQCIKILGVLLMGSDTEIADYIESYLRKINKNQESRDKALVVFAEGLEDKTSEIRAGACKALQILEVRTLTFSKYFVTLHPGPFSEIRAGACKALQILEVRTLTFSKYFVTLHPGPFSEIRAGACKALQILEVRTLTFSKYFVTLHPGPFSEIRAGACKALQILEVRTLTFSKYFVTLHPGPFSEIRAGACKALQILEVRTLTFSKYSVTLHPGPFSEIRAGACKALQILEATESIDRLAYICQTDRSTTVQDQAKAALTSLGEDGRRAFDDTQLTTHGFQGIQVQK</sequence>
<organism evidence="4 5">
    <name type="scientific">Mytilus coruscus</name>
    <name type="common">Sea mussel</name>
    <dbReference type="NCBI Taxonomy" id="42192"/>
    <lineage>
        <taxon>Eukaryota</taxon>
        <taxon>Metazoa</taxon>
        <taxon>Spiralia</taxon>
        <taxon>Lophotrochozoa</taxon>
        <taxon>Mollusca</taxon>
        <taxon>Bivalvia</taxon>
        <taxon>Autobranchia</taxon>
        <taxon>Pteriomorphia</taxon>
        <taxon>Mytilida</taxon>
        <taxon>Mytiloidea</taxon>
        <taxon>Mytilidae</taxon>
        <taxon>Mytilinae</taxon>
        <taxon>Mytilus</taxon>
    </lineage>
</organism>
<dbReference type="InterPro" id="IPR026136">
    <property type="entry name" value="RIPOR3"/>
</dbReference>
<dbReference type="OrthoDB" id="9999654at2759"/>
<dbReference type="AlphaFoldDB" id="A0A6J8CVQ0"/>
<evidence type="ECO:0000313" key="4">
    <source>
        <dbReference type="EMBL" id="CAC5400598.1"/>
    </source>
</evidence>
<feature type="region of interest" description="Disordered" evidence="2">
    <location>
        <begin position="142"/>
        <end position="169"/>
    </location>
</feature>
<evidence type="ECO:0000256" key="2">
    <source>
        <dbReference type="SAM" id="MobiDB-lite"/>
    </source>
</evidence>
<gene>
    <name evidence="4" type="ORF">MCOR_34764</name>
</gene>
<feature type="domain" description="FAM65 N-terminal" evidence="3">
    <location>
        <begin position="112"/>
        <end position="411"/>
    </location>
</feature>
<feature type="region of interest" description="Disordered" evidence="2">
    <location>
        <begin position="683"/>
        <end position="715"/>
    </location>
</feature>
<accession>A0A6J8CVQ0</accession>
<dbReference type="EMBL" id="CACVKT020006253">
    <property type="protein sequence ID" value="CAC5400598.1"/>
    <property type="molecule type" value="Genomic_DNA"/>
</dbReference>
<dbReference type="InterPro" id="IPR011989">
    <property type="entry name" value="ARM-like"/>
</dbReference>
<name>A0A6J8CVQ0_MYTCO</name>
<dbReference type="Proteomes" id="UP000507470">
    <property type="component" value="Unassembled WGS sequence"/>
</dbReference>
<evidence type="ECO:0000256" key="1">
    <source>
        <dbReference type="ARBA" id="ARBA00005744"/>
    </source>
</evidence>
<dbReference type="PANTHER" id="PTHR15829">
    <property type="entry name" value="PROTEIN KINASE PKN/PRK1, EFFECTOR"/>
    <property type="match status" value="1"/>
</dbReference>
<keyword evidence="5" id="KW-1185">Reference proteome</keyword>
<feature type="region of interest" description="Disordered" evidence="2">
    <location>
        <begin position="480"/>
        <end position="505"/>
    </location>
</feature>
<dbReference type="SUPFAM" id="SSF48371">
    <property type="entry name" value="ARM repeat"/>
    <property type="match status" value="1"/>
</dbReference>
<protein>
    <submittedName>
        <fullName evidence="4">Rho family-interacting cell polarization regulator 1</fullName>
    </submittedName>
</protein>
<feature type="compositionally biased region" description="Basic residues" evidence="2">
    <location>
        <begin position="145"/>
        <end position="155"/>
    </location>
</feature>
<comment type="similarity">
    <text evidence="1">Belongs to the RIPOR family.</text>
</comment>
<dbReference type="PANTHER" id="PTHR15829:SF13">
    <property type="entry name" value="FAM65 N-TERMINAL DOMAIN-CONTAINING PROTEIN"/>
    <property type="match status" value="1"/>
</dbReference>
<evidence type="ECO:0000259" key="3">
    <source>
        <dbReference type="Pfam" id="PF15903"/>
    </source>
</evidence>
<evidence type="ECO:0000313" key="5">
    <source>
        <dbReference type="Proteomes" id="UP000507470"/>
    </source>
</evidence>
<dbReference type="InterPro" id="IPR016024">
    <property type="entry name" value="ARM-type_fold"/>
</dbReference>
<dbReference type="Pfam" id="PF15903">
    <property type="entry name" value="PL48"/>
    <property type="match status" value="1"/>
</dbReference>